<dbReference type="SUPFAM" id="SSF48439">
    <property type="entry name" value="Protein prenylyltransferase"/>
    <property type="match status" value="1"/>
</dbReference>
<dbReference type="PANTHER" id="PTHR11129:SF3">
    <property type="entry name" value="PROTEIN PRENYLTRANSFERASE ALPHA SUBUNIT REPEAT-CONTAINING PROTEIN 1"/>
    <property type="match status" value="1"/>
</dbReference>
<dbReference type="KEGG" id="lenr:94172250"/>
<sequence length="496" mass="55697">MESSRIIIADAAKDLDGILDAGADLYLHSIKTPGAPLVRAAFGFSLEPLQSSRVACLAELSCVATSTTKYADFPVLLSREVVDAMRTFFVDSFQIQKGAPQKVADIANRSADSLDDSPHVTRAMLSDLHPTVVALAWACTPQHDIFASTRRRWLSETCFTAETKVENSQRLHQAMKEFLLLDLFLSICPKLKLLWEYRQWLCSSMCRWGLLIDNPEGVNEAALQILRFEAQDDQLFFMAARNHPMNYNAWHYRRLRFRTLHANASKMRTRWDRARVVIQIDSEKVIQFIREHNGDSSAASYLLFLLHEQEALDSKVDTSFSDADLLVKDTHQGGVEPRRSHAEEEPDTSEGGEGGRRISDGFPVLRLAPPLWKTLMATTQTEIRLHGEKGHECMWHLRLGLIQWACTRSPQYRLLSAWRAEDELRWVSTYVALHLEDAADALLSPLSELPNAWTESSGSAAWTSLNAARYGCQLTSILLRTPSCASLKAANGSAPL</sequence>
<dbReference type="EMBL" id="JAFHKP010000024">
    <property type="protein sequence ID" value="KAG5478330.1"/>
    <property type="molecule type" value="Genomic_DNA"/>
</dbReference>
<dbReference type="Proteomes" id="UP000674179">
    <property type="component" value="Chromosome 24"/>
</dbReference>
<dbReference type="GeneID" id="94172250"/>
<keyword evidence="3" id="KW-1185">Reference proteome</keyword>
<protein>
    <submittedName>
        <fullName evidence="2">Uncharacterized protein</fullName>
    </submittedName>
</protein>
<evidence type="ECO:0000313" key="2">
    <source>
        <dbReference type="EMBL" id="KAG5478330.1"/>
    </source>
</evidence>
<comment type="caution">
    <text evidence="2">The sequence shown here is derived from an EMBL/GenBank/DDBJ whole genome shotgun (WGS) entry which is preliminary data.</text>
</comment>
<accession>A0A836HK57</accession>
<evidence type="ECO:0000256" key="1">
    <source>
        <dbReference type="SAM" id="MobiDB-lite"/>
    </source>
</evidence>
<feature type="region of interest" description="Disordered" evidence="1">
    <location>
        <begin position="331"/>
        <end position="360"/>
    </location>
</feature>
<organism evidence="2 3">
    <name type="scientific">Leishmania enriettii</name>
    <dbReference type="NCBI Taxonomy" id="5663"/>
    <lineage>
        <taxon>Eukaryota</taxon>
        <taxon>Discoba</taxon>
        <taxon>Euglenozoa</taxon>
        <taxon>Kinetoplastea</taxon>
        <taxon>Metakinetoplastina</taxon>
        <taxon>Trypanosomatida</taxon>
        <taxon>Trypanosomatidae</taxon>
        <taxon>Leishmaniinae</taxon>
        <taxon>Leishmania</taxon>
    </lineage>
</organism>
<gene>
    <name evidence="2" type="ORF">CUR178_05045</name>
</gene>
<dbReference type="RefSeq" id="XP_067692795.1">
    <property type="nucleotide sequence ID" value="XM_067836740.1"/>
</dbReference>
<name>A0A836HK57_LEIEN</name>
<dbReference type="OrthoDB" id="5358702at2759"/>
<proteinExistence type="predicted"/>
<evidence type="ECO:0000313" key="3">
    <source>
        <dbReference type="Proteomes" id="UP000674179"/>
    </source>
</evidence>
<reference evidence="2 3" key="1">
    <citation type="submission" date="2021-02" db="EMBL/GenBank/DDBJ databases">
        <title>Leishmania (Mundinia) enrietti genome sequencing and assembly.</title>
        <authorList>
            <person name="Almutairi H."/>
            <person name="Gatherer D."/>
        </authorList>
    </citation>
    <scope>NUCLEOTIDE SEQUENCE [LARGE SCALE GENOMIC DNA]</scope>
    <source>
        <strain evidence="2">CUR178</strain>
    </source>
</reference>
<dbReference type="GO" id="GO:0005737">
    <property type="term" value="C:cytoplasm"/>
    <property type="evidence" value="ECO:0007669"/>
    <property type="project" value="TreeGrafter"/>
</dbReference>
<feature type="compositionally biased region" description="Basic and acidic residues" evidence="1">
    <location>
        <begin position="331"/>
        <end position="343"/>
    </location>
</feature>
<dbReference type="PANTHER" id="PTHR11129">
    <property type="entry name" value="PROTEIN FARNESYLTRANSFERASE ALPHA SUBUNIT/RAB GERANYLGERANYL TRANSFERASE ALPHA SUBUNIT"/>
    <property type="match status" value="1"/>
</dbReference>
<dbReference type="Gene3D" id="1.25.40.120">
    <property type="entry name" value="Protein prenylyltransferase"/>
    <property type="match status" value="1"/>
</dbReference>
<dbReference type="AlphaFoldDB" id="A0A836HK57"/>